<gene>
    <name evidence="2" type="ORF">GPM918_LOCUS24077</name>
    <name evidence="3" type="ORF">SRO942_LOCUS24076</name>
</gene>
<name>A0A814X9H8_9BILA</name>
<dbReference type="Proteomes" id="UP000663829">
    <property type="component" value="Unassembled WGS sequence"/>
</dbReference>
<dbReference type="EMBL" id="CAJOBC010008847">
    <property type="protein sequence ID" value="CAF3972429.1"/>
    <property type="molecule type" value="Genomic_DNA"/>
</dbReference>
<feature type="compositionally biased region" description="Low complexity" evidence="1">
    <location>
        <begin position="139"/>
        <end position="157"/>
    </location>
</feature>
<organism evidence="2 4">
    <name type="scientific">Didymodactylos carnosus</name>
    <dbReference type="NCBI Taxonomy" id="1234261"/>
    <lineage>
        <taxon>Eukaryota</taxon>
        <taxon>Metazoa</taxon>
        <taxon>Spiralia</taxon>
        <taxon>Gnathifera</taxon>
        <taxon>Rotifera</taxon>
        <taxon>Eurotatoria</taxon>
        <taxon>Bdelloidea</taxon>
        <taxon>Philodinida</taxon>
        <taxon>Philodinidae</taxon>
        <taxon>Didymodactylos</taxon>
    </lineage>
</organism>
<dbReference type="AlphaFoldDB" id="A0A814X9H8"/>
<protein>
    <submittedName>
        <fullName evidence="2">Uncharacterized protein</fullName>
    </submittedName>
</protein>
<dbReference type="Proteomes" id="UP000681722">
    <property type="component" value="Unassembled WGS sequence"/>
</dbReference>
<accession>A0A814X9H8</accession>
<evidence type="ECO:0000256" key="1">
    <source>
        <dbReference type="SAM" id="MobiDB-lite"/>
    </source>
</evidence>
<evidence type="ECO:0000313" key="4">
    <source>
        <dbReference type="Proteomes" id="UP000663829"/>
    </source>
</evidence>
<evidence type="ECO:0000313" key="3">
    <source>
        <dbReference type="EMBL" id="CAF3972429.1"/>
    </source>
</evidence>
<feature type="region of interest" description="Disordered" evidence="1">
    <location>
        <begin position="139"/>
        <end position="163"/>
    </location>
</feature>
<evidence type="ECO:0000313" key="2">
    <source>
        <dbReference type="EMBL" id="CAF1208308.1"/>
    </source>
</evidence>
<proteinExistence type="predicted"/>
<reference evidence="2" key="1">
    <citation type="submission" date="2021-02" db="EMBL/GenBank/DDBJ databases">
        <authorList>
            <person name="Nowell W R."/>
        </authorList>
    </citation>
    <scope>NUCLEOTIDE SEQUENCE</scope>
</reference>
<sequence length="254" mass="29038">MSRKLDSIKLYSDGIAANELPRKHYDETINSSRAYRLDHDTNGIVSLRVIIQPPKPREDKKKQKTEPRDLILLDRRETISLLVQKALVYRLANNNSTISINQLHKELKKIILLVVKQKMQLFYLRFSDSPNSKLFTVEPQQPTTAATPQPTRATPRSPTLPPNKEAERIISTKLLRSIPKVCPRAAPKEAIKLIIMVFNNDSIKVSHDLSNDIGRLLSLDITGTWKSKSRQDSWFTVDDESVFSSRHGQDMARM</sequence>
<keyword evidence="4" id="KW-1185">Reference proteome</keyword>
<comment type="caution">
    <text evidence="2">The sequence shown here is derived from an EMBL/GenBank/DDBJ whole genome shotgun (WGS) entry which is preliminary data.</text>
</comment>
<dbReference type="EMBL" id="CAJNOQ010008846">
    <property type="protein sequence ID" value="CAF1208308.1"/>
    <property type="molecule type" value="Genomic_DNA"/>
</dbReference>